<feature type="transmembrane region" description="Helical" evidence="7">
    <location>
        <begin position="220"/>
        <end position="242"/>
    </location>
</feature>
<name>A0A699Y9A6_HAELA</name>
<keyword evidence="6 7" id="KW-0472">Membrane</keyword>
<evidence type="ECO:0000256" key="1">
    <source>
        <dbReference type="ARBA" id="ARBA00004651"/>
    </source>
</evidence>
<sequence>MAVGFGMPEPLAPAFLSPDLAARSCRETLENPLAPVQHFVSSPSSAPLLLAKAPVMALPEHLRKPPTGESMFDVLPILSMVACIPTIMLFFRKKRYLDAGLYFGGFLVAVIYHAIHMGAHKGMDVVTFAGFTGAAWRTVDIVFANLLLARTLGHVLGVSHPLIALIPNIGLPCTMGLALLFLPPMGIAMMSKMTCGCMVLTLVAQLLAEGRAVALHVAERYTRAGVCRALVSIAAGLFSFYMPTLRPQAYWLWHSLWHVFMGVGYWELYRQIEGLAVKAPGSTRLKVD</sequence>
<keyword evidence="4 7" id="KW-0812">Transmembrane</keyword>
<feature type="transmembrane region" description="Helical" evidence="7">
    <location>
        <begin position="74"/>
        <end position="92"/>
    </location>
</feature>
<dbReference type="GO" id="GO:0005886">
    <property type="term" value="C:plasma membrane"/>
    <property type="evidence" value="ECO:0007669"/>
    <property type="project" value="UniProtKB-SubCell"/>
</dbReference>
<dbReference type="InterPro" id="IPR021910">
    <property type="entry name" value="NGX6/PGAP6/MYMK"/>
</dbReference>
<evidence type="ECO:0000256" key="3">
    <source>
        <dbReference type="ARBA" id="ARBA00022475"/>
    </source>
</evidence>
<evidence type="ECO:0000256" key="5">
    <source>
        <dbReference type="ARBA" id="ARBA00022989"/>
    </source>
</evidence>
<keyword evidence="3" id="KW-1003">Cell membrane</keyword>
<feature type="transmembrane region" description="Helical" evidence="7">
    <location>
        <begin position="99"/>
        <end position="119"/>
    </location>
</feature>
<dbReference type="AlphaFoldDB" id="A0A699Y9A6"/>
<evidence type="ECO:0000313" key="9">
    <source>
        <dbReference type="Proteomes" id="UP000485058"/>
    </source>
</evidence>
<keyword evidence="9" id="KW-1185">Reference proteome</keyword>
<dbReference type="EMBL" id="BLLF01000012">
    <property type="protein sequence ID" value="GFH05891.1"/>
    <property type="molecule type" value="Genomic_DNA"/>
</dbReference>
<comment type="similarity">
    <text evidence="2">Belongs to the TMEM8 family.</text>
</comment>
<proteinExistence type="inferred from homology"/>
<feature type="transmembrane region" description="Helical" evidence="7">
    <location>
        <begin position="161"/>
        <end position="181"/>
    </location>
</feature>
<reference evidence="8 9" key="1">
    <citation type="submission" date="2020-02" db="EMBL/GenBank/DDBJ databases">
        <title>Draft genome sequence of Haematococcus lacustris strain NIES-144.</title>
        <authorList>
            <person name="Morimoto D."/>
            <person name="Nakagawa S."/>
            <person name="Yoshida T."/>
            <person name="Sawayama S."/>
        </authorList>
    </citation>
    <scope>NUCLEOTIDE SEQUENCE [LARGE SCALE GENOMIC DNA]</scope>
    <source>
        <strain evidence="8 9">NIES-144</strain>
    </source>
</reference>
<feature type="transmembrane region" description="Helical" evidence="7">
    <location>
        <begin position="187"/>
        <end position="208"/>
    </location>
</feature>
<dbReference type="Proteomes" id="UP000485058">
    <property type="component" value="Unassembled WGS sequence"/>
</dbReference>
<evidence type="ECO:0000256" key="7">
    <source>
        <dbReference type="SAM" id="Phobius"/>
    </source>
</evidence>
<accession>A0A699Y9A6</accession>
<organism evidence="8 9">
    <name type="scientific">Haematococcus lacustris</name>
    <name type="common">Green alga</name>
    <name type="synonym">Haematococcus pluvialis</name>
    <dbReference type="NCBI Taxonomy" id="44745"/>
    <lineage>
        <taxon>Eukaryota</taxon>
        <taxon>Viridiplantae</taxon>
        <taxon>Chlorophyta</taxon>
        <taxon>core chlorophytes</taxon>
        <taxon>Chlorophyceae</taxon>
        <taxon>CS clade</taxon>
        <taxon>Chlamydomonadales</taxon>
        <taxon>Haematococcaceae</taxon>
        <taxon>Haematococcus</taxon>
    </lineage>
</organism>
<comment type="subcellular location">
    <subcellularLocation>
        <location evidence="1">Cell membrane</location>
        <topology evidence="1">Multi-pass membrane protein</topology>
    </subcellularLocation>
</comment>
<evidence type="ECO:0000313" key="8">
    <source>
        <dbReference type="EMBL" id="GFH05891.1"/>
    </source>
</evidence>
<evidence type="ECO:0000256" key="2">
    <source>
        <dbReference type="ARBA" id="ARBA00005542"/>
    </source>
</evidence>
<evidence type="ECO:0000256" key="4">
    <source>
        <dbReference type="ARBA" id="ARBA00022692"/>
    </source>
</evidence>
<feature type="transmembrane region" description="Helical" evidence="7">
    <location>
        <begin position="125"/>
        <end position="149"/>
    </location>
</feature>
<comment type="caution">
    <text evidence="8">The sequence shown here is derived from an EMBL/GenBank/DDBJ whole genome shotgun (WGS) entry which is preliminary data.</text>
</comment>
<keyword evidence="5 7" id="KW-1133">Transmembrane helix</keyword>
<evidence type="ECO:0000256" key="6">
    <source>
        <dbReference type="ARBA" id="ARBA00023136"/>
    </source>
</evidence>
<protein>
    <submittedName>
        <fullName evidence="8">Derlin-3 isoform X1</fullName>
    </submittedName>
</protein>
<gene>
    <name evidence="8" type="ORF">HaLaN_00430</name>
</gene>
<dbReference type="Pfam" id="PF12036">
    <property type="entry name" value="DUF3522"/>
    <property type="match status" value="1"/>
</dbReference>